<dbReference type="PANTHER" id="PTHR11078:SF3">
    <property type="entry name" value="ANTITERMINATION NUSB DOMAIN-CONTAINING PROTEIN"/>
    <property type="match status" value="1"/>
</dbReference>
<comment type="function">
    <text evidence="6">Involved in transcription antitermination. Required for transcription of ribosomal RNA (rRNA) genes. Binds specifically to the boxA antiterminator sequence of the ribosomal RNA (rrn) operons.</text>
</comment>
<comment type="caution">
    <text evidence="8">The sequence shown here is derived from an EMBL/GenBank/DDBJ whole genome shotgun (WGS) entry which is preliminary data.</text>
</comment>
<protein>
    <recommendedName>
        <fullName evidence="6">Transcription antitermination protein NusB</fullName>
    </recommendedName>
    <alternativeName>
        <fullName evidence="6">Antitermination factor NusB</fullName>
    </alternativeName>
</protein>
<evidence type="ECO:0000259" key="7">
    <source>
        <dbReference type="Pfam" id="PF01029"/>
    </source>
</evidence>
<dbReference type="AlphaFoldDB" id="A0A2M8EQ13"/>
<dbReference type="GO" id="GO:0005829">
    <property type="term" value="C:cytosol"/>
    <property type="evidence" value="ECO:0007669"/>
    <property type="project" value="TreeGrafter"/>
</dbReference>
<dbReference type="CDD" id="cd00619">
    <property type="entry name" value="Terminator_NusB"/>
    <property type="match status" value="1"/>
</dbReference>
<accession>A0A2M8EQ13</accession>
<dbReference type="SUPFAM" id="SSF48013">
    <property type="entry name" value="NusB-like"/>
    <property type="match status" value="1"/>
</dbReference>
<keyword evidence="3 6" id="KW-0694">RNA-binding</keyword>
<evidence type="ECO:0000256" key="5">
    <source>
        <dbReference type="ARBA" id="ARBA00023163"/>
    </source>
</evidence>
<evidence type="ECO:0000313" key="9">
    <source>
        <dbReference type="Proteomes" id="UP000230251"/>
    </source>
</evidence>
<evidence type="ECO:0000313" key="8">
    <source>
        <dbReference type="EMBL" id="PJC24812.1"/>
    </source>
</evidence>
<dbReference type="NCBIfam" id="TIGR01951">
    <property type="entry name" value="nusB"/>
    <property type="match status" value="1"/>
</dbReference>
<dbReference type="Pfam" id="PF01029">
    <property type="entry name" value="NusB"/>
    <property type="match status" value="1"/>
</dbReference>
<evidence type="ECO:0000256" key="3">
    <source>
        <dbReference type="ARBA" id="ARBA00022884"/>
    </source>
</evidence>
<dbReference type="Gene3D" id="1.10.940.10">
    <property type="entry name" value="NusB-like"/>
    <property type="match status" value="1"/>
</dbReference>
<comment type="similarity">
    <text evidence="1 6">Belongs to the NusB family.</text>
</comment>
<keyword evidence="4 6" id="KW-0805">Transcription regulation</keyword>
<gene>
    <name evidence="6 8" type="primary">nusB</name>
    <name evidence="8" type="ORF">CO057_00765</name>
</gene>
<evidence type="ECO:0000256" key="4">
    <source>
        <dbReference type="ARBA" id="ARBA00023015"/>
    </source>
</evidence>
<reference evidence="9" key="1">
    <citation type="submission" date="2017-09" db="EMBL/GenBank/DDBJ databases">
        <title>Depth-based differentiation of microbial function through sediment-hosted aquifers and enrichment of novel symbionts in the deep terrestrial subsurface.</title>
        <authorList>
            <person name="Probst A.J."/>
            <person name="Ladd B."/>
            <person name="Jarett J.K."/>
            <person name="Geller-Mcgrath D.E."/>
            <person name="Sieber C.M.K."/>
            <person name="Emerson J.B."/>
            <person name="Anantharaman K."/>
            <person name="Thomas B.C."/>
            <person name="Malmstrom R."/>
            <person name="Stieglmeier M."/>
            <person name="Klingl A."/>
            <person name="Woyke T."/>
            <person name="Ryan C.M."/>
            <person name="Banfield J.F."/>
        </authorList>
    </citation>
    <scope>NUCLEOTIDE SEQUENCE [LARGE SCALE GENOMIC DNA]</scope>
</reference>
<dbReference type="GO" id="GO:0031564">
    <property type="term" value="P:transcription antitermination"/>
    <property type="evidence" value="ECO:0007669"/>
    <property type="project" value="UniProtKB-KW"/>
</dbReference>
<dbReference type="Proteomes" id="UP000230251">
    <property type="component" value="Unassembled WGS sequence"/>
</dbReference>
<feature type="domain" description="NusB/RsmB/TIM44" evidence="7">
    <location>
        <begin position="7"/>
        <end position="134"/>
    </location>
</feature>
<evidence type="ECO:0000256" key="2">
    <source>
        <dbReference type="ARBA" id="ARBA00022814"/>
    </source>
</evidence>
<dbReference type="InterPro" id="IPR006027">
    <property type="entry name" value="NusB_RsmB_TIM44"/>
</dbReference>
<dbReference type="GO" id="GO:0006353">
    <property type="term" value="P:DNA-templated transcription termination"/>
    <property type="evidence" value="ECO:0007669"/>
    <property type="project" value="UniProtKB-UniRule"/>
</dbReference>
<dbReference type="GO" id="GO:0003723">
    <property type="term" value="F:RNA binding"/>
    <property type="evidence" value="ECO:0007669"/>
    <property type="project" value="UniProtKB-UniRule"/>
</dbReference>
<keyword evidence="5 6" id="KW-0804">Transcription</keyword>
<sequence length="155" mass="17646">MSNRHLARTMAMQCLFEWDFNKQDSSRLPEMIEYVKEEFAPGFDDAGYLKSQVMGVADHIQEIDELLERFAPEWNIGEMTNTDRNILRLGAYELKYDKKIPAKVSINEAIELGKAFSGDASGKFINGVLGAIYKDMIESGDIKEIDKAKENNEDK</sequence>
<evidence type="ECO:0000256" key="1">
    <source>
        <dbReference type="ARBA" id="ARBA00005952"/>
    </source>
</evidence>
<dbReference type="PANTHER" id="PTHR11078">
    <property type="entry name" value="N UTILIZATION SUBSTANCE PROTEIN B-RELATED"/>
    <property type="match status" value="1"/>
</dbReference>
<dbReference type="InterPro" id="IPR011605">
    <property type="entry name" value="NusB_fam"/>
</dbReference>
<organism evidence="8 9">
    <name type="scientific">Candidatus Uhrbacteria bacterium CG_4_9_14_0_2_um_filter_41_50</name>
    <dbReference type="NCBI Taxonomy" id="1975031"/>
    <lineage>
        <taxon>Bacteria</taxon>
        <taxon>Candidatus Uhriibacteriota</taxon>
    </lineage>
</organism>
<proteinExistence type="inferred from homology"/>
<name>A0A2M8EQ13_9BACT</name>
<dbReference type="HAMAP" id="MF_00073">
    <property type="entry name" value="NusB"/>
    <property type="match status" value="1"/>
</dbReference>
<keyword evidence="2 6" id="KW-0889">Transcription antitermination</keyword>
<dbReference type="EMBL" id="PFSI01000016">
    <property type="protein sequence ID" value="PJC24812.1"/>
    <property type="molecule type" value="Genomic_DNA"/>
</dbReference>
<dbReference type="InterPro" id="IPR035926">
    <property type="entry name" value="NusB-like_sf"/>
</dbReference>
<evidence type="ECO:0000256" key="6">
    <source>
        <dbReference type="HAMAP-Rule" id="MF_00073"/>
    </source>
</evidence>